<name>A0ABN5BPS2_9FLAO</name>
<organism evidence="1 2">
    <name type="scientific">Elizabethkingia anophelis R26</name>
    <dbReference type="NCBI Taxonomy" id="1246994"/>
    <lineage>
        <taxon>Bacteria</taxon>
        <taxon>Pseudomonadati</taxon>
        <taxon>Bacteroidota</taxon>
        <taxon>Flavobacteriia</taxon>
        <taxon>Flavobacteriales</taxon>
        <taxon>Weeksellaceae</taxon>
        <taxon>Elizabethkingia</taxon>
    </lineage>
</organism>
<protein>
    <submittedName>
        <fullName evidence="1">Uncharacterized protein</fullName>
    </submittedName>
</protein>
<evidence type="ECO:0000313" key="1">
    <source>
        <dbReference type="EMBL" id="ATC35818.1"/>
    </source>
</evidence>
<reference evidence="1 2" key="1">
    <citation type="submission" date="2017-09" db="EMBL/GenBank/DDBJ databases">
        <title>Complete circularized genomes of four mosquito-derived Elizabethkingia anophelis isolates.</title>
        <authorList>
            <person name="Nicholson A.C."/>
            <person name="Xu J."/>
        </authorList>
    </citation>
    <scope>NUCLEOTIDE SEQUENCE [LARGE SCALE GENOMIC DNA]</scope>
    <source>
        <strain evidence="1 2">R26</strain>
    </source>
</reference>
<gene>
    <name evidence="1" type="ORF">BAZ09_006135</name>
</gene>
<dbReference type="Proteomes" id="UP000190057">
    <property type="component" value="Chromosome"/>
</dbReference>
<dbReference type="EMBL" id="CP023401">
    <property type="protein sequence ID" value="ATC35818.1"/>
    <property type="molecule type" value="Genomic_DNA"/>
</dbReference>
<proteinExistence type="predicted"/>
<keyword evidence="2" id="KW-1185">Reference proteome</keyword>
<evidence type="ECO:0000313" key="2">
    <source>
        <dbReference type="Proteomes" id="UP000190057"/>
    </source>
</evidence>
<sequence>MAQVNLVKYNNLVGKSKNEVIQELGEGFNYYPDNYWFYDMKKSWWGKKTALLLIFGKDRRVETMSKKTYFFLSSMIRI</sequence>
<dbReference type="RefSeq" id="WP_009088930.1">
    <property type="nucleotide sequence ID" value="NZ_ANIW01000038.1"/>
</dbReference>
<dbReference type="GeneID" id="56684041"/>
<accession>A0ABN5BPS2</accession>